<sequence>MKVKPIKPVVGGRYRSQDKEFIITALPKMYDDKWVEYTDAKNKTDYYCRLDAFLERFSPLVD</sequence>
<dbReference type="EMBL" id="LR796187">
    <property type="protein sequence ID" value="CAB4125408.1"/>
    <property type="molecule type" value="Genomic_DNA"/>
</dbReference>
<gene>
    <name evidence="2" type="ORF">UFOVP181_44</name>
    <name evidence="1" type="ORF">UFOVP57_118</name>
</gene>
<organism evidence="1">
    <name type="scientific">uncultured Caudovirales phage</name>
    <dbReference type="NCBI Taxonomy" id="2100421"/>
    <lineage>
        <taxon>Viruses</taxon>
        <taxon>Duplodnaviria</taxon>
        <taxon>Heunggongvirae</taxon>
        <taxon>Uroviricota</taxon>
        <taxon>Caudoviricetes</taxon>
        <taxon>Peduoviridae</taxon>
        <taxon>Maltschvirus</taxon>
        <taxon>Maltschvirus maltsch</taxon>
    </lineage>
</organism>
<accession>A0A6J5KSF4</accession>
<evidence type="ECO:0000313" key="1">
    <source>
        <dbReference type="EMBL" id="CAB4125408.1"/>
    </source>
</evidence>
<dbReference type="EMBL" id="LR798231">
    <property type="protein sequence ID" value="CAB5208485.1"/>
    <property type="molecule type" value="Genomic_DNA"/>
</dbReference>
<evidence type="ECO:0000313" key="2">
    <source>
        <dbReference type="EMBL" id="CAB5208485.1"/>
    </source>
</evidence>
<proteinExistence type="predicted"/>
<name>A0A6J5KSF4_9CAUD</name>
<protein>
    <recommendedName>
        <fullName evidence="3">DUF1653 domain-containing protein</fullName>
    </recommendedName>
</protein>
<reference evidence="1" key="1">
    <citation type="submission" date="2020-04" db="EMBL/GenBank/DDBJ databases">
        <authorList>
            <person name="Chiriac C."/>
            <person name="Salcher M."/>
            <person name="Ghai R."/>
            <person name="Kavagutti S V."/>
        </authorList>
    </citation>
    <scope>NUCLEOTIDE SEQUENCE</scope>
</reference>
<evidence type="ECO:0008006" key="3">
    <source>
        <dbReference type="Google" id="ProtNLM"/>
    </source>
</evidence>